<dbReference type="Pfam" id="PF01734">
    <property type="entry name" value="Patatin"/>
    <property type="match status" value="1"/>
</dbReference>
<feature type="active site" description="Nucleophile" evidence="2">
    <location>
        <position position="45"/>
    </location>
</feature>
<dbReference type="GO" id="GO:0016787">
    <property type="term" value="F:hydrolase activity"/>
    <property type="evidence" value="ECO:0007669"/>
    <property type="project" value="UniProtKB-UniRule"/>
</dbReference>
<comment type="caution">
    <text evidence="2">Lacks conserved residue(s) required for the propagation of feature annotation.</text>
</comment>
<protein>
    <submittedName>
        <fullName evidence="4">Patatin-like phospholipase</fullName>
    </submittedName>
</protein>
<feature type="domain" description="PNPLA" evidence="3">
    <location>
        <begin position="12"/>
        <end position="183"/>
    </location>
</feature>
<keyword evidence="5" id="KW-1185">Reference proteome</keyword>
<dbReference type="SUPFAM" id="SSF52151">
    <property type="entry name" value="FabD/lysophospholipase-like"/>
    <property type="match status" value="1"/>
</dbReference>
<name>A0A521CTU5_9SPHI</name>
<accession>A0A521CTU5</accession>
<dbReference type="OrthoDB" id="2339873at2"/>
<evidence type="ECO:0000259" key="3">
    <source>
        <dbReference type="PROSITE" id="PS51635"/>
    </source>
</evidence>
<organism evidence="4 5">
    <name type="scientific">Pedobacter westerhofensis</name>
    <dbReference type="NCBI Taxonomy" id="425512"/>
    <lineage>
        <taxon>Bacteria</taxon>
        <taxon>Pseudomonadati</taxon>
        <taxon>Bacteroidota</taxon>
        <taxon>Sphingobacteriia</taxon>
        <taxon>Sphingobacteriales</taxon>
        <taxon>Sphingobacteriaceae</taxon>
        <taxon>Pedobacter</taxon>
    </lineage>
</organism>
<feature type="active site" description="Proton acceptor" evidence="2">
    <location>
        <position position="169"/>
    </location>
</feature>
<gene>
    <name evidence="4" type="ORF">SAMN06265348_104193</name>
</gene>
<evidence type="ECO:0000313" key="5">
    <source>
        <dbReference type="Proteomes" id="UP000320300"/>
    </source>
</evidence>
<dbReference type="EMBL" id="FXTN01000004">
    <property type="protein sequence ID" value="SMO62838.1"/>
    <property type="molecule type" value="Genomic_DNA"/>
</dbReference>
<dbReference type="GO" id="GO:0016042">
    <property type="term" value="P:lipid catabolic process"/>
    <property type="evidence" value="ECO:0007669"/>
    <property type="project" value="UniProtKB-UniRule"/>
</dbReference>
<dbReference type="Gene3D" id="3.40.1090.10">
    <property type="entry name" value="Cytosolic phospholipase A2 catalytic domain"/>
    <property type="match status" value="1"/>
</dbReference>
<keyword evidence="2" id="KW-0378">Hydrolase</keyword>
<dbReference type="PROSITE" id="PS51635">
    <property type="entry name" value="PNPLA"/>
    <property type="match status" value="1"/>
</dbReference>
<dbReference type="Proteomes" id="UP000320300">
    <property type="component" value="Unassembled WGS sequence"/>
</dbReference>
<dbReference type="AlphaFoldDB" id="A0A521CTU5"/>
<dbReference type="RefSeq" id="WP_142527894.1">
    <property type="nucleotide sequence ID" value="NZ_CBCSJO010000001.1"/>
</dbReference>
<keyword evidence="2" id="KW-0442">Lipid degradation</keyword>
<evidence type="ECO:0000313" key="4">
    <source>
        <dbReference type="EMBL" id="SMO62838.1"/>
    </source>
</evidence>
<dbReference type="InterPro" id="IPR002641">
    <property type="entry name" value="PNPLA_dom"/>
</dbReference>
<reference evidence="4 5" key="1">
    <citation type="submission" date="2017-05" db="EMBL/GenBank/DDBJ databases">
        <authorList>
            <person name="Varghese N."/>
            <person name="Submissions S."/>
        </authorList>
    </citation>
    <scope>NUCLEOTIDE SEQUENCE [LARGE SCALE GENOMIC DNA]</scope>
    <source>
        <strain evidence="4 5">DSM 19036</strain>
    </source>
</reference>
<feature type="short sequence motif" description="GXSXG" evidence="2">
    <location>
        <begin position="43"/>
        <end position="47"/>
    </location>
</feature>
<dbReference type="InterPro" id="IPR016035">
    <property type="entry name" value="Acyl_Trfase/lysoPLipase"/>
</dbReference>
<evidence type="ECO:0000256" key="2">
    <source>
        <dbReference type="PROSITE-ProRule" id="PRU01161"/>
    </source>
</evidence>
<proteinExistence type="predicted"/>
<evidence type="ECO:0000256" key="1">
    <source>
        <dbReference type="ARBA" id="ARBA00023098"/>
    </source>
</evidence>
<keyword evidence="1 2" id="KW-0443">Lipid metabolism</keyword>
<sequence length="467" mass="51752">MTAGNTSLRRSLVLAGGGMRLAYHAGVLIALEEAGISYKHADGTSGGIFGVAMLASGLSPAEIAGRWRKLKLSDFAAALPFVKYLRPRSLPALASARGIRDKVFPALGIDITKINANIDLEATFNLCNFSRKTLEAIGHQEVTADHLVAGVSLPVFMPAIQIDSDWYTDAVWIRDANMLEALNRGAEEIWLVWCIGNTPGYADGAFLQYVHMIEMSANGGLFAELELIRRHNAERLAQGLKPVNIHIIKPEFVLPLDPDFFFHKIDADTLINMGYADTKNYLAAREVFSFEDIPGSTAMKAAGTYIHFRQQFSGRASIAGRHGALDIYLAFYIRECEGAAADQLMLQQYSSVRFNRDWQVSGYDNKLKISKKGKATGSFNFIVQGVVYVLCYESEIPCANDLLLGLAFKTALVTVRPLSDTVIEPGFLLYQAASNRIRNAFYLHVHSKTGWWKKQQSKYRLLNEILK</sequence>